<protein>
    <submittedName>
        <fullName evidence="1">Uncharacterized protein</fullName>
    </submittedName>
</protein>
<sequence length="101" mass="11189">MRAGNHYIDMLVVSRSPRFRPTDHLNPKPVSTGSHELLLVSRSVSSSPSALQINARRAMKPVGTFLRSFSLCAAILQGCCMKIKLRRTSVNLPPSRGDDQR</sequence>
<organism evidence="1 2">
    <name type="scientific">Ceratopteris richardii</name>
    <name type="common">Triangle waterfern</name>
    <dbReference type="NCBI Taxonomy" id="49495"/>
    <lineage>
        <taxon>Eukaryota</taxon>
        <taxon>Viridiplantae</taxon>
        <taxon>Streptophyta</taxon>
        <taxon>Embryophyta</taxon>
        <taxon>Tracheophyta</taxon>
        <taxon>Polypodiopsida</taxon>
        <taxon>Polypodiidae</taxon>
        <taxon>Polypodiales</taxon>
        <taxon>Pteridineae</taxon>
        <taxon>Pteridaceae</taxon>
        <taxon>Parkerioideae</taxon>
        <taxon>Ceratopteris</taxon>
    </lineage>
</organism>
<proteinExistence type="predicted"/>
<evidence type="ECO:0000313" key="2">
    <source>
        <dbReference type="Proteomes" id="UP000825935"/>
    </source>
</evidence>
<name>A0A8T2TEA9_CERRI</name>
<reference evidence="1" key="1">
    <citation type="submission" date="2021-08" db="EMBL/GenBank/DDBJ databases">
        <title>WGS assembly of Ceratopteris richardii.</title>
        <authorList>
            <person name="Marchant D.B."/>
            <person name="Chen G."/>
            <person name="Jenkins J."/>
            <person name="Shu S."/>
            <person name="Leebens-Mack J."/>
            <person name="Grimwood J."/>
            <person name="Schmutz J."/>
            <person name="Soltis P."/>
            <person name="Soltis D."/>
            <person name="Chen Z.-H."/>
        </authorList>
    </citation>
    <scope>NUCLEOTIDE SEQUENCE</scope>
    <source>
        <strain evidence="1">Whitten #5841</strain>
        <tissue evidence="1">Leaf</tissue>
    </source>
</reference>
<keyword evidence="2" id="KW-1185">Reference proteome</keyword>
<comment type="caution">
    <text evidence="1">The sequence shown here is derived from an EMBL/GenBank/DDBJ whole genome shotgun (WGS) entry which is preliminary data.</text>
</comment>
<gene>
    <name evidence="1" type="ORF">KP509_14G042600</name>
</gene>
<accession>A0A8T2TEA9</accession>
<dbReference type="AlphaFoldDB" id="A0A8T2TEA9"/>
<evidence type="ECO:0000313" key="1">
    <source>
        <dbReference type="EMBL" id="KAH7415418.1"/>
    </source>
</evidence>
<dbReference type="EMBL" id="CM035419">
    <property type="protein sequence ID" value="KAH7415418.1"/>
    <property type="molecule type" value="Genomic_DNA"/>
</dbReference>
<dbReference type="Proteomes" id="UP000825935">
    <property type="component" value="Chromosome 14"/>
</dbReference>